<dbReference type="FunFam" id="1.10.600.10:FF:000002">
    <property type="entry name" value="Octaprenyl diphosphate synthase"/>
    <property type="match status" value="1"/>
</dbReference>
<dbReference type="Proteomes" id="UP001138751">
    <property type="component" value="Unassembled WGS sequence"/>
</dbReference>
<proteinExistence type="inferred from homology"/>
<keyword evidence="4" id="KW-0479">Metal-binding</keyword>
<dbReference type="EC" id="2.5.1.90" evidence="8"/>
<dbReference type="CDD" id="cd00685">
    <property type="entry name" value="Trans_IPPS_HT"/>
    <property type="match status" value="1"/>
</dbReference>
<keyword evidence="15" id="KW-1185">Reference proteome</keyword>
<dbReference type="GO" id="GO:0106350">
    <property type="term" value="F:all-trans-octaprenyl-diphosphate synthase activity"/>
    <property type="evidence" value="ECO:0007669"/>
    <property type="project" value="UniProtKB-EC"/>
</dbReference>
<organism evidence="14 15">
    <name type="scientific">Neoroseomonas soli</name>
    <dbReference type="NCBI Taxonomy" id="1081025"/>
    <lineage>
        <taxon>Bacteria</taxon>
        <taxon>Pseudomonadati</taxon>
        <taxon>Pseudomonadota</taxon>
        <taxon>Alphaproteobacteria</taxon>
        <taxon>Acetobacterales</taxon>
        <taxon>Acetobacteraceae</taxon>
        <taxon>Neoroseomonas</taxon>
    </lineage>
</organism>
<comment type="similarity">
    <text evidence="2 12">Belongs to the FPP/GGPP synthase family.</text>
</comment>
<accession>A0A9X9WYY2</accession>
<evidence type="ECO:0000256" key="10">
    <source>
        <dbReference type="ARBA" id="ARBA00079637"/>
    </source>
</evidence>
<comment type="cofactor">
    <cofactor evidence="1">
        <name>Mg(2+)</name>
        <dbReference type="ChEBI" id="CHEBI:18420"/>
    </cofactor>
</comment>
<evidence type="ECO:0000256" key="7">
    <source>
        <dbReference type="ARBA" id="ARBA00055029"/>
    </source>
</evidence>
<evidence type="ECO:0000313" key="15">
    <source>
        <dbReference type="Proteomes" id="UP001138751"/>
    </source>
</evidence>
<evidence type="ECO:0000256" key="3">
    <source>
        <dbReference type="ARBA" id="ARBA00022679"/>
    </source>
</evidence>
<evidence type="ECO:0000313" key="14">
    <source>
        <dbReference type="EMBL" id="MBR0672361.1"/>
    </source>
</evidence>
<evidence type="ECO:0000256" key="8">
    <source>
        <dbReference type="ARBA" id="ARBA00066511"/>
    </source>
</evidence>
<protein>
    <recommendedName>
        <fullName evidence="9">Octaprenyl diphosphate synthase</fullName>
        <ecNumber evidence="8">2.5.1.90</ecNumber>
    </recommendedName>
    <alternativeName>
        <fullName evidence="11">All-trans-octaprenyl-diphosphate synthase</fullName>
    </alternativeName>
    <alternativeName>
        <fullName evidence="10">Octaprenyl pyrophosphate synthase</fullName>
    </alternativeName>
</protein>
<dbReference type="PROSITE" id="PS00723">
    <property type="entry name" value="POLYPRENYL_SYNTHASE_1"/>
    <property type="match status" value="1"/>
</dbReference>
<keyword evidence="3 12" id="KW-0808">Transferase</keyword>
<dbReference type="Gene3D" id="1.10.600.10">
    <property type="entry name" value="Farnesyl Diphosphate Synthase"/>
    <property type="match status" value="1"/>
</dbReference>
<dbReference type="PANTHER" id="PTHR12001">
    <property type="entry name" value="GERANYLGERANYL PYROPHOSPHATE SYNTHASE"/>
    <property type="match status" value="1"/>
</dbReference>
<dbReference type="SUPFAM" id="SSF48576">
    <property type="entry name" value="Terpenoid synthases"/>
    <property type="match status" value="1"/>
</dbReference>
<gene>
    <name evidence="14" type="ORF">GXW76_14350</name>
</gene>
<dbReference type="GO" id="GO:0008299">
    <property type="term" value="P:isoprenoid biosynthetic process"/>
    <property type="evidence" value="ECO:0007669"/>
    <property type="project" value="InterPro"/>
</dbReference>
<reference evidence="14" key="1">
    <citation type="submission" date="2020-01" db="EMBL/GenBank/DDBJ databases">
        <authorList>
            <person name="Rat A."/>
        </authorList>
    </citation>
    <scope>NUCLEOTIDE SEQUENCE</scope>
    <source>
        <strain evidence="14">LMG 31231</strain>
    </source>
</reference>
<dbReference type="AlphaFoldDB" id="A0A9X9WYY2"/>
<comment type="catalytic activity">
    <reaction evidence="6">
        <text>5 isopentenyl diphosphate + (2E,6E)-farnesyl diphosphate = all-trans-octaprenyl diphosphate + 5 diphosphate</text>
        <dbReference type="Rhea" id="RHEA:27798"/>
        <dbReference type="ChEBI" id="CHEBI:33019"/>
        <dbReference type="ChEBI" id="CHEBI:57711"/>
        <dbReference type="ChEBI" id="CHEBI:128769"/>
        <dbReference type="ChEBI" id="CHEBI:175763"/>
        <dbReference type="EC" id="2.5.1.90"/>
    </reaction>
</comment>
<dbReference type="SFLD" id="SFLDS00005">
    <property type="entry name" value="Isoprenoid_Synthase_Type_I"/>
    <property type="match status" value="1"/>
</dbReference>
<dbReference type="Pfam" id="PF00348">
    <property type="entry name" value="polyprenyl_synt"/>
    <property type="match status" value="1"/>
</dbReference>
<dbReference type="GO" id="GO:0046872">
    <property type="term" value="F:metal ion binding"/>
    <property type="evidence" value="ECO:0007669"/>
    <property type="project" value="UniProtKB-KW"/>
</dbReference>
<feature type="compositionally biased region" description="Basic and acidic residues" evidence="13">
    <location>
        <begin position="1"/>
        <end position="17"/>
    </location>
</feature>
<comment type="function">
    <text evidence="7">Supplies octaprenyl diphosphate, the precursor for the side chain of the isoprenoid quinones ubiquinone and menaquinone.</text>
</comment>
<evidence type="ECO:0000256" key="12">
    <source>
        <dbReference type="RuleBase" id="RU004466"/>
    </source>
</evidence>
<dbReference type="InterPro" id="IPR008949">
    <property type="entry name" value="Isoprenoid_synthase_dom_sf"/>
</dbReference>
<evidence type="ECO:0000256" key="6">
    <source>
        <dbReference type="ARBA" id="ARBA00051506"/>
    </source>
</evidence>
<evidence type="ECO:0000256" key="5">
    <source>
        <dbReference type="ARBA" id="ARBA00022842"/>
    </source>
</evidence>
<evidence type="ECO:0000256" key="4">
    <source>
        <dbReference type="ARBA" id="ARBA00022723"/>
    </source>
</evidence>
<evidence type="ECO:0000256" key="1">
    <source>
        <dbReference type="ARBA" id="ARBA00001946"/>
    </source>
</evidence>
<evidence type="ECO:0000256" key="11">
    <source>
        <dbReference type="ARBA" id="ARBA00083124"/>
    </source>
</evidence>
<evidence type="ECO:0000256" key="9">
    <source>
        <dbReference type="ARBA" id="ARBA00072473"/>
    </source>
</evidence>
<evidence type="ECO:0000256" key="13">
    <source>
        <dbReference type="SAM" id="MobiDB-lite"/>
    </source>
</evidence>
<dbReference type="EMBL" id="JAAEDM010000038">
    <property type="protein sequence ID" value="MBR0672361.1"/>
    <property type="molecule type" value="Genomic_DNA"/>
</dbReference>
<comment type="caution">
    <text evidence="14">The sequence shown here is derived from an EMBL/GenBank/DDBJ whole genome shotgun (WGS) entry which is preliminary data.</text>
</comment>
<reference evidence="14" key="2">
    <citation type="journal article" date="2021" name="Syst. Appl. Microbiol.">
        <title>Roseomonas hellenica sp. nov., isolated from roots of wild-growing Alkanna tinctoria.</title>
        <authorList>
            <person name="Rat A."/>
            <person name="Naranjo H.D."/>
            <person name="Lebbe L."/>
            <person name="Cnockaert M."/>
            <person name="Krigas N."/>
            <person name="Grigoriadou K."/>
            <person name="Maloupa E."/>
            <person name="Willems A."/>
        </authorList>
    </citation>
    <scope>NUCLEOTIDE SEQUENCE</scope>
    <source>
        <strain evidence="14">LMG 31231</strain>
    </source>
</reference>
<sequence>MGVEHDAPNSRIGEQRTQEGQPDRVSGGGDDAHSASESLVFPALAAPAGRHYGARRIRRRARVSASATPLVAPPAPRGEDALSALISLLRDDIEACNRLIVQHMQSDVALIPQLAAHIVAAGGKRLRPLLTLAAARLCGYRGERHVGLAACVEFIHTATLLHDDVVDESALRRGQASANALWGNKASVLVGDFLFSRAFQLMVEDGSLEVLRILSSASVTIAEGEVLQLMTQNDTTTTEDQYLKVIEGKTAALFAAATEVGAVVAEQPAAAQAAMRDFGMALGVAFQLVDDALDYSADQQALGKTVGDDFREGKITLPVLFAFARGDEAERSFWRRTLEEREQKDSDLPEALALMRKHGAFADTIARARIYGDQALAALAAFPDNAEKRALAAVVDFVIERAR</sequence>
<dbReference type="InterPro" id="IPR033749">
    <property type="entry name" value="Polyprenyl_synt_CS"/>
</dbReference>
<dbReference type="PANTHER" id="PTHR12001:SF69">
    <property type="entry name" value="ALL TRANS-POLYPRENYL-DIPHOSPHATE SYNTHASE PDSS1"/>
    <property type="match status" value="1"/>
</dbReference>
<evidence type="ECO:0000256" key="2">
    <source>
        <dbReference type="ARBA" id="ARBA00006706"/>
    </source>
</evidence>
<dbReference type="InterPro" id="IPR000092">
    <property type="entry name" value="Polyprenyl_synt"/>
</dbReference>
<feature type="region of interest" description="Disordered" evidence="13">
    <location>
        <begin position="1"/>
        <end position="34"/>
    </location>
</feature>
<keyword evidence="5" id="KW-0460">Magnesium</keyword>
<name>A0A9X9WYY2_9PROT</name>